<dbReference type="RefSeq" id="XP_015403225.1">
    <property type="nucleotide sequence ID" value="XM_015553953.1"/>
</dbReference>
<evidence type="ECO:0000313" key="11">
    <source>
        <dbReference type="EMBL" id="KNG82302.1"/>
    </source>
</evidence>
<proteinExistence type="inferred from homology"/>
<dbReference type="EMBL" id="JNOM01000358">
    <property type="protein sequence ID" value="KNG82302.1"/>
    <property type="molecule type" value="Genomic_DNA"/>
</dbReference>
<dbReference type="Pfam" id="PF02811">
    <property type="entry name" value="PHP"/>
    <property type="match status" value="1"/>
</dbReference>
<dbReference type="GO" id="GO:0000287">
    <property type="term" value="F:magnesium ion binding"/>
    <property type="evidence" value="ECO:0007669"/>
    <property type="project" value="InterPro"/>
</dbReference>
<dbReference type="FunFam" id="3.20.20.140:FF:000059">
    <property type="entry name" value="Histidinol-phosphatase"/>
    <property type="match status" value="1"/>
</dbReference>
<keyword evidence="5" id="KW-0808">Transferase</keyword>
<dbReference type="PANTHER" id="PTHR21039:SF0">
    <property type="entry name" value="HISTIDINOL-PHOSPHATASE"/>
    <property type="match status" value="1"/>
</dbReference>
<dbReference type="GeneID" id="26810501"/>
<feature type="domain" description="PHP" evidence="10">
    <location>
        <begin position="252"/>
        <end position="462"/>
    </location>
</feature>
<name>A0A0L1IS33_ASPN3</name>
<gene>
    <name evidence="11" type="ORF">ANOM_008697</name>
</gene>
<evidence type="ECO:0000256" key="6">
    <source>
        <dbReference type="ARBA" id="ARBA00022801"/>
    </source>
</evidence>
<dbReference type="UniPathway" id="UPA00031">
    <property type="reaction ID" value="UER00013"/>
</dbReference>
<dbReference type="InterPro" id="IPR008278">
    <property type="entry name" value="4-PPantetheinyl_Trfase_dom"/>
</dbReference>
<feature type="domain" description="4'-phosphopantetheinyl transferase" evidence="9">
    <location>
        <begin position="12"/>
        <end position="129"/>
    </location>
</feature>
<dbReference type="CDD" id="cd12110">
    <property type="entry name" value="PHP_HisPPase_Hisj_like"/>
    <property type="match status" value="1"/>
</dbReference>
<comment type="caution">
    <text evidence="11">The sequence shown here is derived from an EMBL/GenBank/DDBJ whole genome shotgun (WGS) entry which is preliminary data.</text>
</comment>
<dbReference type="STRING" id="1509407.A0A0L1IS33"/>
<evidence type="ECO:0000256" key="4">
    <source>
        <dbReference type="ARBA" id="ARBA00022605"/>
    </source>
</evidence>
<evidence type="ECO:0000256" key="8">
    <source>
        <dbReference type="ARBA" id="ARBA00049158"/>
    </source>
</evidence>
<dbReference type="AlphaFoldDB" id="A0A0L1IS33"/>
<evidence type="ECO:0000256" key="7">
    <source>
        <dbReference type="ARBA" id="ARBA00023102"/>
    </source>
</evidence>
<keyword evidence="6" id="KW-0378">Hydrolase</keyword>
<dbReference type="SUPFAM" id="SSF56214">
    <property type="entry name" value="4'-phosphopantetheinyl transferase"/>
    <property type="match status" value="1"/>
</dbReference>
<evidence type="ECO:0000259" key="9">
    <source>
        <dbReference type="Pfam" id="PF01648"/>
    </source>
</evidence>
<protein>
    <recommendedName>
        <fullName evidence="3">histidinol-phosphatase</fullName>
        <ecNumber evidence="3">3.1.3.15</ecNumber>
    </recommendedName>
</protein>
<dbReference type="EC" id="3.1.3.15" evidence="3"/>
<evidence type="ECO:0000313" key="12">
    <source>
        <dbReference type="Proteomes" id="UP000037505"/>
    </source>
</evidence>
<dbReference type="Proteomes" id="UP000037505">
    <property type="component" value="Unassembled WGS sequence"/>
</dbReference>
<keyword evidence="4" id="KW-0028">Amino-acid biosynthesis</keyword>
<dbReference type="Gene3D" id="3.90.470.20">
    <property type="entry name" value="4'-phosphopantetheinyl transferase domain"/>
    <property type="match status" value="1"/>
</dbReference>
<accession>A0A0L1IS33</accession>
<dbReference type="Pfam" id="PF01648">
    <property type="entry name" value="ACPS"/>
    <property type="match status" value="1"/>
</dbReference>
<evidence type="ECO:0000259" key="10">
    <source>
        <dbReference type="Pfam" id="PF02811"/>
    </source>
</evidence>
<dbReference type="GO" id="GO:0005737">
    <property type="term" value="C:cytoplasm"/>
    <property type="evidence" value="ECO:0007669"/>
    <property type="project" value="TreeGrafter"/>
</dbReference>
<evidence type="ECO:0000256" key="1">
    <source>
        <dbReference type="ARBA" id="ARBA00004970"/>
    </source>
</evidence>
<dbReference type="InterPro" id="IPR016195">
    <property type="entry name" value="Pol/histidinol_Pase-like"/>
</dbReference>
<dbReference type="GO" id="GO:0000105">
    <property type="term" value="P:L-histidine biosynthetic process"/>
    <property type="evidence" value="ECO:0007669"/>
    <property type="project" value="UniProtKB-UniPathway"/>
</dbReference>
<dbReference type="InterPro" id="IPR037143">
    <property type="entry name" value="4-PPantetheinyl_Trfase_dom_sf"/>
</dbReference>
<dbReference type="PANTHER" id="PTHR21039">
    <property type="entry name" value="HISTIDINOL PHOSPHATASE-RELATED"/>
    <property type="match status" value="1"/>
</dbReference>
<dbReference type="InterPro" id="IPR004013">
    <property type="entry name" value="PHP_dom"/>
</dbReference>
<dbReference type="Gene3D" id="3.20.20.140">
    <property type="entry name" value="Metal-dependent hydrolases"/>
    <property type="match status" value="1"/>
</dbReference>
<dbReference type="OrthoDB" id="5957391at2759"/>
<dbReference type="InterPro" id="IPR010140">
    <property type="entry name" value="Histidinol_P_phosphatase_HisJ"/>
</dbReference>
<evidence type="ECO:0000256" key="5">
    <source>
        <dbReference type="ARBA" id="ARBA00022679"/>
    </source>
</evidence>
<dbReference type="SUPFAM" id="SSF89550">
    <property type="entry name" value="PHP domain-like"/>
    <property type="match status" value="1"/>
</dbReference>
<evidence type="ECO:0000256" key="3">
    <source>
        <dbReference type="ARBA" id="ARBA00013085"/>
    </source>
</evidence>
<dbReference type="NCBIfam" id="TIGR01856">
    <property type="entry name" value="hisJ_fam"/>
    <property type="match status" value="1"/>
</dbReference>
<organism evidence="11 12">
    <name type="scientific">Aspergillus nomiae NRRL (strain ATCC 15546 / NRRL 13137 / CBS 260.88 / M93)</name>
    <dbReference type="NCBI Taxonomy" id="1509407"/>
    <lineage>
        <taxon>Eukaryota</taxon>
        <taxon>Fungi</taxon>
        <taxon>Dikarya</taxon>
        <taxon>Ascomycota</taxon>
        <taxon>Pezizomycotina</taxon>
        <taxon>Eurotiomycetes</taxon>
        <taxon>Eurotiomycetidae</taxon>
        <taxon>Eurotiales</taxon>
        <taxon>Aspergillaceae</taxon>
        <taxon>Aspergillus</taxon>
        <taxon>Aspergillus subgen. Circumdati</taxon>
    </lineage>
</organism>
<sequence length="554" mass="62904">MKPLPFPVALNIGTDIVHLPRITRLLHRGDYLTRFTRRILHDHEQRDFRTRFALPAATNPPNPRANPNPNITDMARWLAGRFAAKEAARKAAPNGAASLGWKDVMVRVSETDRGRPEIVYLDGETPRIGKLSISHDGDSDQMGCELRSMGLNRSSARWLRVSSTGSGIGHWSGGQGTSVRLTVEHSRCNNLSDNPALRWEALRGWRYGYSQGRRLGTSATRMCRAECLCIDSASKRPHSFIVNSTSAMPFSHHSHSGQFCPGHAKDSLEEVIQLAITKKFQVFCLTEHMPRAQEDFYPEEIEAGNTETGLVANEAAYFQEAQRLREKYADRIKILIGFEIDWIRPESRTLIEASLARHPFEFFMGSVHHTLTIPIDYDRDMYVQARDLAGGTDEQLFQVYFDEQYEMLRQLKPLVVGHFDLIRLKSDDPERSFTQWPAVWERILRNLDFVASYGGLLELNSAALRKGMSEPYPKAEICKEFLARGGRFCLSDDSHGLDQVGLNFHRVLAFVEAVGISTLHYLDLADEPAVDDRFPRTQIRSISLEEMKTLAFWQ</sequence>
<reference evidence="11 12" key="1">
    <citation type="submission" date="2014-06" db="EMBL/GenBank/DDBJ databases">
        <title>The Genome of the Aflatoxigenic Filamentous Fungus Aspergillus nomius.</title>
        <authorList>
            <person name="Moore M.G."/>
            <person name="Shannon B.M."/>
            <person name="Brian M.M."/>
        </authorList>
    </citation>
    <scope>NUCLEOTIDE SEQUENCE [LARGE SCALE GENOMIC DNA]</scope>
    <source>
        <strain evidence="11 12">NRRL 13137</strain>
    </source>
</reference>
<keyword evidence="12" id="KW-1185">Reference proteome</keyword>
<comment type="catalytic activity">
    <reaction evidence="8">
        <text>L-histidinol phosphate + H2O = L-histidinol + phosphate</text>
        <dbReference type="Rhea" id="RHEA:14465"/>
        <dbReference type="ChEBI" id="CHEBI:15377"/>
        <dbReference type="ChEBI" id="CHEBI:43474"/>
        <dbReference type="ChEBI" id="CHEBI:57699"/>
        <dbReference type="ChEBI" id="CHEBI:57980"/>
        <dbReference type="EC" id="3.1.3.15"/>
    </reaction>
</comment>
<dbReference type="GO" id="GO:0004401">
    <property type="term" value="F:histidinol-phosphatase activity"/>
    <property type="evidence" value="ECO:0007669"/>
    <property type="project" value="UniProtKB-EC"/>
</dbReference>
<dbReference type="GO" id="GO:0008897">
    <property type="term" value="F:holo-[acyl-carrier-protein] synthase activity"/>
    <property type="evidence" value="ECO:0007669"/>
    <property type="project" value="InterPro"/>
</dbReference>
<keyword evidence="7" id="KW-0368">Histidine biosynthesis</keyword>
<comment type="similarity">
    <text evidence="2">Belongs to the PHP hydrolase family. HisK subfamily.</text>
</comment>
<comment type="pathway">
    <text evidence="1">Amino-acid biosynthesis; L-histidine biosynthesis; L-histidine from 5-phospho-alpha-D-ribose 1-diphosphate: step 8/9.</text>
</comment>
<evidence type="ECO:0000256" key="2">
    <source>
        <dbReference type="ARBA" id="ARBA00009152"/>
    </source>
</evidence>